<dbReference type="OrthoDB" id="2382397at2"/>
<keyword evidence="1" id="KW-0472">Membrane</keyword>
<name>A0A316D6X4_9BACL</name>
<dbReference type="AlphaFoldDB" id="A0A316D6X4"/>
<feature type="transmembrane region" description="Helical" evidence="1">
    <location>
        <begin position="42"/>
        <end position="62"/>
    </location>
</feature>
<comment type="caution">
    <text evidence="2">The sequence shown here is derived from an EMBL/GenBank/DDBJ whole genome shotgun (WGS) entry which is preliminary data.</text>
</comment>
<protein>
    <submittedName>
        <fullName evidence="2">Uncharacterized protein</fullName>
    </submittedName>
</protein>
<accession>A0A316D6X4</accession>
<gene>
    <name evidence="2" type="ORF">C7459_112166</name>
</gene>
<evidence type="ECO:0000313" key="3">
    <source>
        <dbReference type="Proteomes" id="UP000245634"/>
    </source>
</evidence>
<dbReference type="RefSeq" id="WP_109690072.1">
    <property type="nucleotide sequence ID" value="NZ_QGGL01000012.1"/>
</dbReference>
<feature type="transmembrane region" description="Helical" evidence="1">
    <location>
        <begin position="12"/>
        <end position="30"/>
    </location>
</feature>
<proteinExistence type="predicted"/>
<keyword evidence="1" id="KW-1133">Transmembrane helix</keyword>
<evidence type="ECO:0000313" key="2">
    <source>
        <dbReference type="EMBL" id="PWK10344.1"/>
    </source>
</evidence>
<dbReference type="Proteomes" id="UP000245634">
    <property type="component" value="Unassembled WGS sequence"/>
</dbReference>
<keyword evidence="1" id="KW-0812">Transmembrane</keyword>
<sequence>MMKKAQRLLLQRLLTLASFLVAGVGTAIWWRYKSAGTPAPMWVLGVIGYGWAFVALLAFNMIGRTYSRKRRG</sequence>
<keyword evidence="3" id="KW-1185">Reference proteome</keyword>
<evidence type="ECO:0000256" key="1">
    <source>
        <dbReference type="SAM" id="Phobius"/>
    </source>
</evidence>
<organism evidence="2 3">
    <name type="scientific">Tumebacillus permanentifrigoris</name>
    <dbReference type="NCBI Taxonomy" id="378543"/>
    <lineage>
        <taxon>Bacteria</taxon>
        <taxon>Bacillati</taxon>
        <taxon>Bacillota</taxon>
        <taxon>Bacilli</taxon>
        <taxon>Bacillales</taxon>
        <taxon>Alicyclobacillaceae</taxon>
        <taxon>Tumebacillus</taxon>
    </lineage>
</organism>
<dbReference type="EMBL" id="QGGL01000012">
    <property type="protein sequence ID" value="PWK10344.1"/>
    <property type="molecule type" value="Genomic_DNA"/>
</dbReference>
<reference evidence="2 3" key="1">
    <citation type="submission" date="2018-05" db="EMBL/GenBank/DDBJ databases">
        <title>Genomic Encyclopedia of Type Strains, Phase IV (KMG-IV): sequencing the most valuable type-strain genomes for metagenomic binning, comparative biology and taxonomic classification.</title>
        <authorList>
            <person name="Goeker M."/>
        </authorList>
    </citation>
    <scope>NUCLEOTIDE SEQUENCE [LARGE SCALE GENOMIC DNA]</scope>
    <source>
        <strain evidence="2 3">DSM 18773</strain>
    </source>
</reference>